<dbReference type="CDD" id="cd20817">
    <property type="entry name" value="C1_Stac"/>
    <property type="match status" value="1"/>
</dbReference>
<dbReference type="PANTHER" id="PTHR15135:SF7">
    <property type="entry name" value="STAC-LIKE, ISOFORM J"/>
    <property type="match status" value="1"/>
</dbReference>
<name>A0A336LME1_CULSO</name>
<evidence type="ECO:0000256" key="4">
    <source>
        <dbReference type="ARBA" id="ARBA00022475"/>
    </source>
</evidence>
<keyword evidence="10" id="KW-0472">Membrane</keyword>
<dbReference type="Pfam" id="PF00130">
    <property type="entry name" value="C1_1"/>
    <property type="match status" value="1"/>
</dbReference>
<evidence type="ECO:0000256" key="11">
    <source>
        <dbReference type="PROSITE-ProRule" id="PRU00192"/>
    </source>
</evidence>
<dbReference type="FunFam" id="1.20.1270.60:FF:000071">
    <property type="entry name" value="Uncharacterized protein, isoform U"/>
    <property type="match status" value="1"/>
</dbReference>
<feature type="compositionally biased region" description="Polar residues" evidence="13">
    <location>
        <begin position="98"/>
        <end position="125"/>
    </location>
</feature>
<feature type="region of interest" description="Disordered" evidence="13">
    <location>
        <begin position="933"/>
        <end position="963"/>
    </location>
</feature>
<proteinExistence type="predicted"/>
<feature type="domain" description="SH3" evidence="14">
    <location>
        <begin position="968"/>
        <end position="1027"/>
    </location>
</feature>
<dbReference type="PROSITE" id="PS50002">
    <property type="entry name" value="SH3"/>
    <property type="match status" value="1"/>
</dbReference>
<dbReference type="GO" id="GO:0042383">
    <property type="term" value="C:sarcolemma"/>
    <property type="evidence" value="ECO:0007669"/>
    <property type="project" value="UniProtKB-SubCell"/>
</dbReference>
<evidence type="ECO:0000256" key="10">
    <source>
        <dbReference type="ARBA" id="ARBA00023136"/>
    </source>
</evidence>
<feature type="region of interest" description="Disordered" evidence="13">
    <location>
        <begin position="870"/>
        <end position="921"/>
    </location>
</feature>
<dbReference type="PROSITE" id="PS50081">
    <property type="entry name" value="ZF_DAG_PE_2"/>
    <property type="match status" value="1"/>
</dbReference>
<dbReference type="SMART" id="SM00109">
    <property type="entry name" value="C1"/>
    <property type="match status" value="1"/>
</dbReference>
<evidence type="ECO:0000256" key="6">
    <source>
        <dbReference type="ARBA" id="ARBA00022723"/>
    </source>
</evidence>
<evidence type="ECO:0000313" key="16">
    <source>
        <dbReference type="EMBL" id="SSW98846.1"/>
    </source>
</evidence>
<dbReference type="Gene3D" id="3.30.60.20">
    <property type="match status" value="1"/>
</dbReference>
<feature type="domain" description="Phorbol-ester/DAG-type" evidence="15">
    <location>
        <begin position="758"/>
        <end position="807"/>
    </location>
</feature>
<dbReference type="InterPro" id="IPR027267">
    <property type="entry name" value="AH/BAR_dom_sf"/>
</dbReference>
<evidence type="ECO:0000256" key="1">
    <source>
        <dbReference type="ARBA" id="ARBA00004278"/>
    </source>
</evidence>
<feature type="region of interest" description="Disordered" evidence="13">
    <location>
        <begin position="1259"/>
        <end position="1279"/>
    </location>
</feature>
<feature type="compositionally biased region" description="Polar residues" evidence="13">
    <location>
        <begin position="728"/>
        <end position="753"/>
    </location>
</feature>
<accession>A0A336LME1</accession>
<dbReference type="GO" id="GO:0003009">
    <property type="term" value="P:skeletal muscle contraction"/>
    <property type="evidence" value="ECO:0007669"/>
    <property type="project" value="TreeGrafter"/>
</dbReference>
<dbReference type="Pfam" id="PF26085">
    <property type="entry name" value="SH3_20"/>
    <property type="match status" value="1"/>
</dbReference>
<protein>
    <submittedName>
        <fullName evidence="17">CSON012985 protein</fullName>
    </submittedName>
</protein>
<dbReference type="InterPro" id="IPR059031">
    <property type="entry name" value="SH3_20"/>
</dbReference>
<dbReference type="SUPFAM" id="SSF50044">
    <property type="entry name" value="SH3-domain"/>
    <property type="match status" value="1"/>
</dbReference>
<dbReference type="Gene3D" id="1.20.1270.60">
    <property type="entry name" value="Arfaptin homology (AH) domain/BAR domain"/>
    <property type="match status" value="1"/>
</dbReference>
<evidence type="ECO:0000256" key="12">
    <source>
        <dbReference type="SAM" id="Coils"/>
    </source>
</evidence>
<keyword evidence="3 11" id="KW-0728">SH3 domain</keyword>
<evidence type="ECO:0000256" key="13">
    <source>
        <dbReference type="SAM" id="MobiDB-lite"/>
    </source>
</evidence>
<sequence length="1734" mass="197835">MYVIYPAEEIISLTYGVAAAVQRPILQRPTLDNLREPLVLVGSSSLNPISIPSQLPTANNQIQNQRKSTTESIERFVDYKQNLNIETNELGKPLTLNNLQDNHSTQNNLPTHPSLGANTNTTIITTEKPPQPPLKGKSPKSKLQLKFAKIGRPHSSPDPIESTRILEYHDIHVSNPTFTRDNLRHRNFDAFFESGEPVYSIETKEKTTSSNISPVEELYETSNPVKPQKSKINFLKRNKPPIISPQQKQISEINQNRRYSRTSDIILIVEEPQKETTKARHNKIFGSKAANTAALDQSYKDMASASGGGILKDLGHPGLNDTLKSHNSVTFKLVKTVSDFTETLAQIYEQHAEALQLLASSYRKKNGELRKERPACQSSLFYSWEVFLQEVEADSQANSEISNTLSRQVSRPLLERSFHRKIQSRKVFTHRESFDTIIAKTEEKLSKCRIDYKQSYSVHRQNPTQHSLQQYVDAHNAYVQQLHATNAMLEAYHCETVPQLLLELEQIYDDLCNIMSEAVLQGAEAISAKASDQAKRYDNLVGHCKNITGIQDLTNFARSIQLPVNALRVPKKAFAPPQPIANVAGETDDSTDYADGNVPIFKNELVLERGGALTLRPSLEQLKREAIELETQIRQLQDSVDVLVRTQLRGLEGQLYNKANELQEDISMKKFDLRAKEIHLAAVQAQKELFQKKVEPGSPVGSSERKLSTSSSSSMKTKWMNAFRSLKPASSSSATAEKKNGTATGNSQMSRMGDTTDNHNLQEYTYKKITPCDVCSQVLRGHQRQGLRCRMCKTNVHVECVPQLGKCSVKAKLLRRQKSTSEIENRVEIDEETEGPLLISRKLSTRGAYNNIAPHSPRRQKLNLRMKSLSLDSPESTELHGQMRRRYPGPGPSTYYGGSGGGIDHTTPPSNNTPSSPSQPQRKLLYANRGIKSGSVDLPDDVEKSLSSASTSPCPSPVRQSGKSHRLLPTNLYVVLYNFKARHQDELDLKAGYKVTVIDTSDPDWWKGKCLGRIGYFPSKYVLKLAAGEKVLQVTHNIQVADIERGDKITLLRDQIIGEEINGMIKVRGADKRLGICPSKYLQEDKNGNLLSRSKSFSVRKHQSYHHNNSIKDNMNKNNYKNYLPDIKPSHYHREHKRNPHLSDIDHYWDRYEKFRERKMAMMRAHKQNVEQKLKAERHFSRQQSTDKNLLLQPIHKDIVKHEGRRTSLDSNWYTENIYSNQSVDNSDDDKIRKKFHFCHLDLNGNDDESDDLFIINFKPRKDSPSKSNATPSTRYPKSNSCCFCTQSPDHPLFSNISKSHSFSTARGYKFPTAEMSELYNTPRKLRVNTQNTNLLFNEDSLNEYSRNSRHGRKNNEKSNQKIENNYIDYNTINEWELKSKSTASINHNEIYNDTDIFSYDSDVASESQDLGASAVHDNGLNQLFKTERSKIMLRDKFDKLNKYTDDFMDDYNKSFDDILRVTEYTLPNKNNIRLAIKPSKYDDSSSDISTDTDLELDDFNFDFEKYWMDLEKNKDLDINRNTLSKKNILKSTKNVNVERYNTTDSLKRNLNEIGGYDELNQKLVLSGINNESYVKTDETLGDPALAEYRDSIGRNHRFSLLNNIFSIYKPNKYSHLNCQQSLIEKNNRIKSLKLTKKINRSSALRPLGETLTRSRNQNPVFMSSCNRPLMIASSPPFLPSPHPTRDQARFQIIPEKTGLKISPLYRLDYEHGLNNRKHKYSYLKSTTRPLTFW</sequence>
<evidence type="ECO:0000256" key="3">
    <source>
        <dbReference type="ARBA" id="ARBA00022443"/>
    </source>
</evidence>
<dbReference type="InterPro" id="IPR046349">
    <property type="entry name" value="C1-like_sf"/>
</dbReference>
<dbReference type="FunFam" id="3.30.60.20:FF:000056">
    <property type="entry name" value="Uncharacterized protein, isoform C"/>
    <property type="match status" value="1"/>
</dbReference>
<organism evidence="17">
    <name type="scientific">Culicoides sonorensis</name>
    <name type="common">Biting midge</name>
    <dbReference type="NCBI Taxonomy" id="179676"/>
    <lineage>
        <taxon>Eukaryota</taxon>
        <taxon>Metazoa</taxon>
        <taxon>Ecdysozoa</taxon>
        <taxon>Arthropoda</taxon>
        <taxon>Hexapoda</taxon>
        <taxon>Insecta</taxon>
        <taxon>Pterygota</taxon>
        <taxon>Neoptera</taxon>
        <taxon>Endopterygota</taxon>
        <taxon>Diptera</taxon>
        <taxon>Nematocera</taxon>
        <taxon>Chironomoidea</taxon>
        <taxon>Ceratopogonidae</taxon>
        <taxon>Ceratopogoninae</taxon>
        <taxon>Culicoides</taxon>
        <taxon>Monoculicoides</taxon>
    </lineage>
</organism>
<keyword evidence="8" id="KW-0863">Zinc-finger</keyword>
<dbReference type="EMBL" id="UFQS01000063">
    <property type="protein sequence ID" value="SSW98846.1"/>
    <property type="molecule type" value="Genomic_DNA"/>
</dbReference>
<reference evidence="17" key="2">
    <citation type="submission" date="2018-07" db="EMBL/GenBank/DDBJ databases">
        <authorList>
            <person name="Quirk P.G."/>
            <person name="Krulwich T.A."/>
        </authorList>
    </citation>
    <scope>NUCLEOTIDE SEQUENCE</scope>
</reference>
<keyword evidence="7" id="KW-0677">Repeat</keyword>
<feature type="region of interest" description="Disordered" evidence="13">
    <location>
        <begin position="98"/>
        <end position="141"/>
    </location>
</feature>
<dbReference type="Gene3D" id="2.30.30.40">
    <property type="entry name" value="SH3 Domains"/>
    <property type="match status" value="1"/>
</dbReference>
<dbReference type="GO" id="GO:1903078">
    <property type="term" value="P:positive regulation of protein localization to plasma membrane"/>
    <property type="evidence" value="ECO:0007669"/>
    <property type="project" value="TreeGrafter"/>
</dbReference>
<keyword evidence="4" id="KW-1003">Cell membrane</keyword>
<dbReference type="Pfam" id="PF00018">
    <property type="entry name" value="SH3_1"/>
    <property type="match status" value="1"/>
</dbReference>
<evidence type="ECO:0000256" key="2">
    <source>
        <dbReference type="ARBA" id="ARBA00004496"/>
    </source>
</evidence>
<reference evidence="16" key="1">
    <citation type="submission" date="2018-04" db="EMBL/GenBank/DDBJ databases">
        <authorList>
            <person name="Go L.Y."/>
            <person name="Mitchell J.A."/>
        </authorList>
    </citation>
    <scope>NUCLEOTIDE SEQUENCE</scope>
    <source>
        <tissue evidence="16">Whole organism</tissue>
    </source>
</reference>
<keyword evidence="9" id="KW-0862">Zinc</keyword>
<dbReference type="SMART" id="SM00326">
    <property type="entry name" value="SH3"/>
    <property type="match status" value="1"/>
</dbReference>
<comment type="subcellular location">
    <subcellularLocation>
        <location evidence="1">Cell membrane</location>
        <location evidence="1">Sarcolemma</location>
        <topology evidence="1">Peripheral membrane protein</topology>
        <orientation evidence="1">Cytoplasmic side</orientation>
    </subcellularLocation>
    <subcellularLocation>
        <location evidence="2">Cytoplasm</location>
    </subcellularLocation>
</comment>
<feature type="compositionally biased region" description="Polar residues" evidence="13">
    <location>
        <begin position="1266"/>
        <end position="1279"/>
    </location>
</feature>
<dbReference type="InterPro" id="IPR036028">
    <property type="entry name" value="SH3-like_dom_sf"/>
</dbReference>
<dbReference type="InterPro" id="IPR001452">
    <property type="entry name" value="SH3_domain"/>
</dbReference>
<dbReference type="SUPFAM" id="SSF103657">
    <property type="entry name" value="BAR/IMD domain-like"/>
    <property type="match status" value="1"/>
</dbReference>
<evidence type="ECO:0000313" key="17">
    <source>
        <dbReference type="EMBL" id="SSX19232.1"/>
    </source>
</evidence>
<keyword evidence="5" id="KW-0963">Cytoplasm</keyword>
<keyword evidence="12" id="KW-0175">Coiled coil</keyword>
<dbReference type="VEuPathDB" id="VectorBase:CSON012985"/>
<evidence type="ECO:0000256" key="7">
    <source>
        <dbReference type="ARBA" id="ARBA00022737"/>
    </source>
</evidence>
<dbReference type="PANTHER" id="PTHR15135">
    <property type="entry name" value="STAC"/>
    <property type="match status" value="1"/>
</dbReference>
<dbReference type="EMBL" id="UFQT01000063">
    <property type="protein sequence ID" value="SSX19232.1"/>
    <property type="molecule type" value="Genomic_DNA"/>
</dbReference>
<dbReference type="FunFam" id="2.30.30.40:FF:000221">
    <property type="entry name" value="SH3 and cysteine-rich domain-containing protein 2"/>
    <property type="match status" value="1"/>
</dbReference>
<feature type="region of interest" description="Disordered" evidence="13">
    <location>
        <begin position="693"/>
        <end position="753"/>
    </location>
</feature>
<dbReference type="PROSITE" id="PS00479">
    <property type="entry name" value="ZF_DAG_PE_1"/>
    <property type="match status" value="1"/>
</dbReference>
<dbReference type="GO" id="GO:0008270">
    <property type="term" value="F:zinc ion binding"/>
    <property type="evidence" value="ECO:0007669"/>
    <property type="project" value="UniProtKB-KW"/>
</dbReference>
<evidence type="ECO:0000256" key="9">
    <source>
        <dbReference type="ARBA" id="ARBA00022833"/>
    </source>
</evidence>
<gene>
    <name evidence="17" type="primary">CSON012985</name>
</gene>
<feature type="compositionally biased region" description="Low complexity" evidence="13">
    <location>
        <begin position="906"/>
        <end position="921"/>
    </location>
</feature>
<evidence type="ECO:0000256" key="5">
    <source>
        <dbReference type="ARBA" id="ARBA00022490"/>
    </source>
</evidence>
<evidence type="ECO:0000259" key="14">
    <source>
        <dbReference type="PROSITE" id="PS50002"/>
    </source>
</evidence>
<keyword evidence="6" id="KW-0479">Metal-binding</keyword>
<dbReference type="SUPFAM" id="SSF57889">
    <property type="entry name" value="Cysteine-rich domain"/>
    <property type="match status" value="1"/>
</dbReference>
<dbReference type="GO" id="GO:0005737">
    <property type="term" value="C:cytoplasm"/>
    <property type="evidence" value="ECO:0007669"/>
    <property type="project" value="UniProtKB-SubCell"/>
</dbReference>
<evidence type="ECO:0000256" key="8">
    <source>
        <dbReference type="ARBA" id="ARBA00022771"/>
    </source>
</evidence>
<dbReference type="InterPro" id="IPR002219">
    <property type="entry name" value="PKC_DAG/PE"/>
</dbReference>
<dbReference type="InterPro" id="IPR039688">
    <property type="entry name" value="STAC1/2/3"/>
</dbReference>
<evidence type="ECO:0000259" key="15">
    <source>
        <dbReference type="PROSITE" id="PS50081"/>
    </source>
</evidence>
<feature type="coiled-coil region" evidence="12">
    <location>
        <begin position="619"/>
        <end position="646"/>
    </location>
</feature>